<keyword evidence="3" id="KW-1185">Reference proteome</keyword>
<feature type="coiled-coil region" evidence="1">
    <location>
        <begin position="117"/>
        <end position="152"/>
    </location>
</feature>
<protein>
    <submittedName>
        <fullName evidence="2">Uncharacterized protein</fullName>
    </submittedName>
</protein>
<keyword evidence="1" id="KW-0175">Coiled coil</keyword>
<proteinExistence type="predicted"/>
<evidence type="ECO:0000313" key="3">
    <source>
        <dbReference type="Proteomes" id="UP000182737"/>
    </source>
</evidence>
<reference evidence="3" key="1">
    <citation type="submission" date="2016-10" db="EMBL/GenBank/DDBJ databases">
        <authorList>
            <person name="Varghese N."/>
            <person name="Submissions S."/>
        </authorList>
    </citation>
    <scope>NUCLEOTIDE SEQUENCE [LARGE SCALE GENOMIC DNA]</scope>
    <source>
        <strain evidence="3">XBD1002</strain>
    </source>
</reference>
<name>A0A1I3LME4_9SPIR</name>
<sequence length="374" mass="42542">MTAEENKKETNKQIEEKKDKKAEILQRATDATEVLSALGKNLTTIKDSGFFERMKEGFDSIISTKSQLAIRNGKITGTQQELDDFKQYALNTLEALNERNLLSADAILTVKNNLIYLAEDQSEMKEAITQLAKKTSQNFNNLEKRIERIESNIHLETWIENLKVDDEIKKLPDTIKFLKIIKEFHANKEKQYNESDLKSLKRAFKNAEICTTNDIKLEDFFDLLIEDSLRIDEVELEQLIKVEISEGKILTSEKIANTLSDPIFVAITTLYDSIKRLKAPICALENELKCSVNKAMQIAIKEDIAYGINLKSKVSLFELGVELLSCYSALPELIECNSQKAIESHIETSKFCVFCGKQIDGAQWCGFCGKKQVF</sequence>
<dbReference type="EMBL" id="FORI01000007">
    <property type="protein sequence ID" value="SFI85882.1"/>
    <property type="molecule type" value="Genomic_DNA"/>
</dbReference>
<organism evidence="2 3">
    <name type="scientific">Treponema bryantii</name>
    <dbReference type="NCBI Taxonomy" id="163"/>
    <lineage>
        <taxon>Bacteria</taxon>
        <taxon>Pseudomonadati</taxon>
        <taxon>Spirochaetota</taxon>
        <taxon>Spirochaetia</taxon>
        <taxon>Spirochaetales</taxon>
        <taxon>Treponemataceae</taxon>
        <taxon>Treponema</taxon>
    </lineage>
</organism>
<gene>
    <name evidence="2" type="ORF">SAMN04487775_10778</name>
</gene>
<evidence type="ECO:0000313" key="2">
    <source>
        <dbReference type="EMBL" id="SFI85882.1"/>
    </source>
</evidence>
<dbReference type="Proteomes" id="UP000182737">
    <property type="component" value="Unassembled WGS sequence"/>
</dbReference>
<dbReference type="RefSeq" id="WP_074932288.1">
    <property type="nucleotide sequence ID" value="NZ_FORI01000007.1"/>
</dbReference>
<dbReference type="AlphaFoldDB" id="A0A1I3LME4"/>
<accession>A0A1I3LME4</accession>
<evidence type="ECO:0000256" key="1">
    <source>
        <dbReference type="SAM" id="Coils"/>
    </source>
</evidence>